<reference evidence="1" key="1">
    <citation type="journal article" date="2018" name="Genome Announc.">
        <title>Draft Genome Sequence of Mycobacterium montefiorense Isolated from Japanese Black Salamander (Hynobius nigrescens).</title>
        <authorList>
            <person name="Fukano H."/>
            <person name="Yoshida M."/>
            <person name="Shimizu A."/>
            <person name="Iwao H."/>
            <person name="Katayama Y."/>
            <person name="Omatsu T."/>
            <person name="Mizutani T."/>
            <person name="Kurata O."/>
            <person name="Wada S."/>
            <person name="Hoshino Y."/>
        </authorList>
    </citation>
    <scope>NUCLEOTIDE SEQUENCE</scope>
    <source>
        <strain evidence="1">BS</strain>
    </source>
</reference>
<dbReference type="Proteomes" id="UP001139505">
    <property type="component" value="Unassembled WGS sequence"/>
</dbReference>
<reference evidence="2" key="4">
    <citation type="submission" date="2022-04" db="EMBL/GenBank/DDBJ databases">
        <authorList>
            <person name="Komine T."/>
            <person name="Fukano H."/>
            <person name="Wada S."/>
        </authorList>
    </citation>
    <scope>NUCLEOTIDE SEQUENCE</scope>
    <source>
        <strain evidence="2">NJB18185</strain>
    </source>
</reference>
<dbReference type="AlphaFoldDB" id="A0AA37UM61"/>
<evidence type="ECO:0000313" key="1">
    <source>
        <dbReference type="EMBL" id="GBG37312.1"/>
    </source>
</evidence>
<dbReference type="EMBL" id="BFCH01000011">
    <property type="protein sequence ID" value="GBG37312.1"/>
    <property type="molecule type" value="Genomic_DNA"/>
</dbReference>
<gene>
    <name evidence="1" type="ORF">MmonteBS_16840</name>
    <name evidence="2" type="ORF">NJB18185_01540</name>
</gene>
<dbReference type="EMBL" id="BQYH01000002">
    <property type="protein sequence ID" value="GKU70377.1"/>
    <property type="molecule type" value="Genomic_DNA"/>
</dbReference>
<protein>
    <recommendedName>
        <fullName evidence="5">AttH domain-containing protein</fullName>
    </recommendedName>
</protein>
<accession>A0AA37UM61</accession>
<name>A0AA37UM61_9MYCO</name>
<organism evidence="2 4">
    <name type="scientific">Mycobacterium montefiorense</name>
    <dbReference type="NCBI Taxonomy" id="154654"/>
    <lineage>
        <taxon>Bacteria</taxon>
        <taxon>Bacillati</taxon>
        <taxon>Actinomycetota</taxon>
        <taxon>Actinomycetes</taxon>
        <taxon>Mycobacteriales</taxon>
        <taxon>Mycobacteriaceae</taxon>
        <taxon>Mycobacterium</taxon>
        <taxon>Mycobacterium simiae complex</taxon>
    </lineage>
</organism>
<sequence length="389" mass="43007">MPVLSTNYGGLVPEDELLTHQIVDTFATVSQSDPSWTEKIWSTAHARDNSLQVALGIGKYTNRGVFDGAAGVCRGTEQWTVRGGRRLSSDPSGTDVGPIHYSVVEPLKSIRIRLDKTEHAPIAFDVEMRGSFPATLEDPWPDRSPDGYRVTHNVLRYHQIGVASGWVELDGERTEIDPGEWISIRDHSWGLRPGVGKPIPGLPRGGRRIDQMFMTWCPMTMVRPDGSAYSLFVFLQHEKGDGFESTRYQAEQQNGDGTAVRFTAVDQELHFEDSNRRLTHGTITLTETDGTKRPLTITAAGPTGFHLGTAGYYGWNDWVYGQWVGDLKVEGYHTPNCDHPEIARKVHQLRDLLVRVEDPVGGGVGMGNAETFAFGAMPELGLSAENSFL</sequence>
<reference evidence="2" key="3">
    <citation type="journal article" date="2022" name="Microbiol. Resour. Announc.">
        <title>Draft Genome Sequences of Eight Mycobacterium montefiorense Strains Isolated from Salamanders in Captivity.</title>
        <authorList>
            <person name="Komine T."/>
            <person name="Ihara H."/>
            <person name="Fukano H."/>
            <person name="Hoshino Y."/>
            <person name="Kurata O."/>
            <person name="Wada S."/>
        </authorList>
    </citation>
    <scope>NUCLEOTIDE SEQUENCE</scope>
    <source>
        <strain evidence="2">NJB18185</strain>
    </source>
</reference>
<keyword evidence="3" id="KW-1185">Reference proteome</keyword>
<dbReference type="RefSeq" id="WP_235616682.1">
    <property type="nucleotide sequence ID" value="NZ_BFCH01000011.1"/>
</dbReference>
<evidence type="ECO:0000313" key="2">
    <source>
        <dbReference type="EMBL" id="GKU70377.1"/>
    </source>
</evidence>
<evidence type="ECO:0008006" key="5">
    <source>
        <dbReference type="Google" id="ProtNLM"/>
    </source>
</evidence>
<evidence type="ECO:0000313" key="4">
    <source>
        <dbReference type="Proteomes" id="UP001139505"/>
    </source>
</evidence>
<dbReference type="Proteomes" id="UP000245060">
    <property type="component" value="Unassembled WGS sequence"/>
</dbReference>
<proteinExistence type="predicted"/>
<reference evidence="3" key="2">
    <citation type="submission" date="2018-04" db="EMBL/GenBank/DDBJ databases">
        <title>Draft genome sequence of Mycobacterium montefiorense isolated from Japanese black salamander.</title>
        <authorList>
            <person name="Fukano H."/>
            <person name="Yoshida M."/>
            <person name="Shimizu A."/>
            <person name="Iwao H."/>
            <person name="Kurata O."/>
            <person name="Katayama Y."/>
            <person name="Omatsu T."/>
            <person name="Mizutani T."/>
            <person name="Wada S."/>
            <person name="Hoshino Y."/>
        </authorList>
    </citation>
    <scope>NUCLEOTIDE SEQUENCE [LARGE SCALE GENOMIC DNA]</scope>
    <source>
        <strain evidence="3">BS</strain>
    </source>
</reference>
<comment type="caution">
    <text evidence="2">The sequence shown here is derived from an EMBL/GenBank/DDBJ whole genome shotgun (WGS) entry which is preliminary data.</text>
</comment>
<evidence type="ECO:0000313" key="3">
    <source>
        <dbReference type="Proteomes" id="UP000245060"/>
    </source>
</evidence>